<dbReference type="EMBL" id="NFZW01000002">
    <property type="protein sequence ID" value="RFA38966.1"/>
    <property type="molecule type" value="Genomic_DNA"/>
</dbReference>
<gene>
    <name evidence="1" type="ORF">CAL65_03455</name>
</gene>
<dbReference type="RefSeq" id="WP_116300983.1">
    <property type="nucleotide sequence ID" value="NZ_NFZV01000002.1"/>
</dbReference>
<comment type="caution">
    <text evidence="1">The sequence shown here is derived from an EMBL/GenBank/DDBJ whole genome shotgun (WGS) entry which is preliminary data.</text>
</comment>
<keyword evidence="2" id="KW-1185">Reference proteome</keyword>
<protein>
    <submittedName>
        <fullName evidence="1">Uncharacterized protein</fullName>
    </submittedName>
</protein>
<accession>A0A3E0X3D8</accession>
<dbReference type="OrthoDB" id="9789562at2"/>
<dbReference type="PANTHER" id="PTHR41259:SF1">
    <property type="entry name" value="DOUBLE-STRAND BREAK REPAIR RAD50 ATPASE, PUTATIVE-RELATED"/>
    <property type="match status" value="1"/>
</dbReference>
<evidence type="ECO:0000313" key="1">
    <source>
        <dbReference type="EMBL" id="RFA38966.1"/>
    </source>
</evidence>
<reference evidence="2" key="1">
    <citation type="submission" date="2017-05" db="EMBL/GenBank/DDBJ databases">
        <authorList>
            <person name="Sharma S."/>
            <person name="Sidhu C."/>
            <person name="Pinnaka A.K."/>
        </authorList>
    </citation>
    <scope>NUCLEOTIDE SEQUENCE [LARGE SCALE GENOMIC DNA]</scope>
    <source>
        <strain evidence="2">AK93</strain>
    </source>
</reference>
<dbReference type="AlphaFoldDB" id="A0A3E0X3D8"/>
<dbReference type="Proteomes" id="UP000256763">
    <property type="component" value="Unassembled WGS sequence"/>
</dbReference>
<dbReference type="PANTHER" id="PTHR41259">
    <property type="entry name" value="DOUBLE-STRAND BREAK REPAIR RAD50 ATPASE, PUTATIVE-RELATED"/>
    <property type="match status" value="1"/>
</dbReference>
<organism evidence="1 2">
    <name type="scientific">Alkalilimnicola ehrlichii</name>
    <dbReference type="NCBI Taxonomy" id="351052"/>
    <lineage>
        <taxon>Bacteria</taxon>
        <taxon>Pseudomonadati</taxon>
        <taxon>Pseudomonadota</taxon>
        <taxon>Gammaproteobacteria</taxon>
        <taxon>Chromatiales</taxon>
        <taxon>Ectothiorhodospiraceae</taxon>
        <taxon>Alkalilimnicola</taxon>
    </lineage>
</organism>
<evidence type="ECO:0000313" key="2">
    <source>
        <dbReference type="Proteomes" id="UP000256763"/>
    </source>
</evidence>
<dbReference type="SUPFAM" id="SSF52540">
    <property type="entry name" value="P-loop containing nucleoside triphosphate hydrolases"/>
    <property type="match status" value="1"/>
</dbReference>
<dbReference type="Gene3D" id="3.40.50.300">
    <property type="entry name" value="P-loop containing nucleotide triphosphate hydrolases"/>
    <property type="match status" value="1"/>
</dbReference>
<dbReference type="InterPro" id="IPR027417">
    <property type="entry name" value="P-loop_NTPase"/>
</dbReference>
<sequence>MAPVIQRVEPYLKFLMPDVEPILDSELQLCGIRRQGVEEPFEELSIGTREQLAIITRLAFADLLHEQGQPVVLVLDDALVYADDGRFGNMQLILRKAAQRYQILLLTCRERDYLTLGAPIFRLADCREVRAAEAVV</sequence>
<proteinExistence type="predicted"/>
<name>A0A3E0X3D8_9GAMM</name>